<comment type="caution">
    <text evidence="2">The sequence shown here is derived from an EMBL/GenBank/DDBJ whole genome shotgun (WGS) entry which is preliminary data.</text>
</comment>
<gene>
    <name evidence="2" type="ORF">NCTC7982_01213</name>
</gene>
<name>A0A9X9QQ63_STRDY</name>
<keyword evidence="1" id="KW-0732">Signal</keyword>
<dbReference type="AlphaFoldDB" id="A0A9X9QQ63"/>
<evidence type="ECO:0000313" key="3">
    <source>
        <dbReference type="Proteomes" id="UP000373301"/>
    </source>
</evidence>
<sequence>MKKVMLAGAVALAFATVAVGTASVEASSYYTSGTHYHNTWNTTSTENYRRNNFKKRKEELKLLAEKKEAAIKHILYTYSATTPEEGQHFIDLIKGARSLEEVKLFLGEYDTLAKSDD</sequence>
<dbReference type="Proteomes" id="UP000373301">
    <property type="component" value="Unassembled WGS sequence"/>
</dbReference>
<dbReference type="EMBL" id="CABEIM010000003">
    <property type="protein sequence ID" value="VTS80758.1"/>
    <property type="molecule type" value="Genomic_DNA"/>
</dbReference>
<reference evidence="2 3" key="1">
    <citation type="submission" date="2019-05" db="EMBL/GenBank/DDBJ databases">
        <authorList>
            <consortium name="Pathogen Informatics"/>
        </authorList>
    </citation>
    <scope>NUCLEOTIDE SEQUENCE [LARGE SCALE GENOMIC DNA]</scope>
    <source>
        <strain evidence="2 3">NCTC7982</strain>
    </source>
</reference>
<feature type="signal peptide" evidence="1">
    <location>
        <begin position="1"/>
        <end position="26"/>
    </location>
</feature>
<evidence type="ECO:0000313" key="2">
    <source>
        <dbReference type="EMBL" id="VTS80758.1"/>
    </source>
</evidence>
<evidence type="ECO:0000256" key="1">
    <source>
        <dbReference type="SAM" id="SignalP"/>
    </source>
</evidence>
<feature type="chain" id="PRO_5040825216" evidence="1">
    <location>
        <begin position="27"/>
        <end position="117"/>
    </location>
</feature>
<organism evidence="2 3">
    <name type="scientific">Streptococcus dysgalactiae</name>
    <dbReference type="NCBI Taxonomy" id="1334"/>
    <lineage>
        <taxon>Bacteria</taxon>
        <taxon>Bacillati</taxon>
        <taxon>Bacillota</taxon>
        <taxon>Bacilli</taxon>
        <taxon>Lactobacillales</taxon>
        <taxon>Streptococcaceae</taxon>
        <taxon>Streptococcus</taxon>
    </lineage>
</organism>
<dbReference type="RefSeq" id="WP_143927297.1">
    <property type="nucleotide sequence ID" value="NZ_CABEIM010000003.1"/>
</dbReference>
<protein>
    <submittedName>
        <fullName evidence="2">Uncharacterized protein</fullName>
    </submittedName>
</protein>
<accession>A0A9X9QQ63</accession>
<proteinExistence type="predicted"/>